<organism evidence="1 2">
    <name type="scientific">Oesophagostomum dentatum</name>
    <name type="common">Nodular worm</name>
    <dbReference type="NCBI Taxonomy" id="61180"/>
    <lineage>
        <taxon>Eukaryota</taxon>
        <taxon>Metazoa</taxon>
        <taxon>Ecdysozoa</taxon>
        <taxon>Nematoda</taxon>
        <taxon>Chromadorea</taxon>
        <taxon>Rhabditida</taxon>
        <taxon>Rhabditina</taxon>
        <taxon>Rhabditomorpha</taxon>
        <taxon>Strongyloidea</taxon>
        <taxon>Strongylidae</taxon>
        <taxon>Oesophagostomum</taxon>
    </lineage>
</organism>
<evidence type="ECO:0000313" key="1">
    <source>
        <dbReference type="EMBL" id="KHJ99944.1"/>
    </source>
</evidence>
<name>A0A0B1TRN4_OESDE</name>
<reference evidence="1 2" key="1">
    <citation type="submission" date="2014-03" db="EMBL/GenBank/DDBJ databases">
        <title>Draft genome of the hookworm Oesophagostomum dentatum.</title>
        <authorList>
            <person name="Mitreva M."/>
        </authorList>
    </citation>
    <scope>NUCLEOTIDE SEQUENCE [LARGE SCALE GENOMIC DNA]</scope>
    <source>
        <strain evidence="1 2">OD-Hann</strain>
    </source>
</reference>
<evidence type="ECO:0000313" key="2">
    <source>
        <dbReference type="Proteomes" id="UP000053660"/>
    </source>
</evidence>
<dbReference type="AlphaFoldDB" id="A0A0B1TRN4"/>
<protein>
    <submittedName>
        <fullName evidence="1">Uncharacterized protein</fullName>
    </submittedName>
</protein>
<proteinExistence type="predicted"/>
<keyword evidence="2" id="KW-1185">Reference proteome</keyword>
<gene>
    <name evidence="1" type="ORF">OESDEN_00007</name>
</gene>
<dbReference type="EMBL" id="KN549200">
    <property type="protein sequence ID" value="KHJ99944.1"/>
    <property type="molecule type" value="Genomic_DNA"/>
</dbReference>
<dbReference type="Proteomes" id="UP000053660">
    <property type="component" value="Unassembled WGS sequence"/>
</dbReference>
<accession>A0A0B1TRN4</accession>
<sequence>MICTRTKRWFTSYRCRQKCSTESFEITCRPWTFLKGLKVTQKLLARLSRLRKHVSKRKSEKCVLREQKDSDYTFTDTSYSFHVTNNNYSNKEYRFQFVVDKSDTDEA</sequence>